<dbReference type="EMBL" id="JACCFS010000001">
    <property type="protein sequence ID" value="NYJ33676.1"/>
    <property type="molecule type" value="Genomic_DNA"/>
</dbReference>
<evidence type="ECO:0000256" key="1">
    <source>
        <dbReference type="SAM" id="MobiDB-lite"/>
    </source>
</evidence>
<dbReference type="RefSeq" id="WP_179822003.1">
    <property type="nucleotide sequence ID" value="NZ_JACCFS010000001.1"/>
</dbReference>
<feature type="region of interest" description="Disordered" evidence="1">
    <location>
        <begin position="162"/>
        <end position="221"/>
    </location>
</feature>
<dbReference type="Proteomes" id="UP000572051">
    <property type="component" value="Unassembled WGS sequence"/>
</dbReference>
<gene>
    <name evidence="2" type="ORF">HNR10_001557</name>
</gene>
<accession>A0A7Z0J955</accession>
<feature type="compositionally biased region" description="Low complexity" evidence="1">
    <location>
        <begin position="14"/>
        <end position="28"/>
    </location>
</feature>
<keyword evidence="3" id="KW-1185">Reference proteome</keyword>
<reference evidence="2 3" key="1">
    <citation type="submission" date="2020-07" db="EMBL/GenBank/DDBJ databases">
        <title>Sequencing the genomes of 1000 actinobacteria strains.</title>
        <authorList>
            <person name="Klenk H.-P."/>
        </authorList>
    </citation>
    <scope>NUCLEOTIDE SEQUENCE [LARGE SCALE GENOMIC DNA]</scope>
    <source>
        <strain evidence="2 3">DSM 44442</strain>
    </source>
</reference>
<comment type="caution">
    <text evidence="2">The sequence shown here is derived from an EMBL/GenBank/DDBJ whole genome shotgun (WGS) entry which is preliminary data.</text>
</comment>
<evidence type="ECO:0000313" key="2">
    <source>
        <dbReference type="EMBL" id="NYJ33676.1"/>
    </source>
</evidence>
<evidence type="ECO:0000313" key="3">
    <source>
        <dbReference type="Proteomes" id="UP000572051"/>
    </source>
</evidence>
<name>A0A7Z0J955_9ACTN</name>
<feature type="region of interest" description="Disordered" evidence="1">
    <location>
        <begin position="1"/>
        <end position="42"/>
    </location>
</feature>
<organism evidence="2 3">
    <name type="scientific">Nocardiopsis aegyptia</name>
    <dbReference type="NCBI Taxonomy" id="220378"/>
    <lineage>
        <taxon>Bacteria</taxon>
        <taxon>Bacillati</taxon>
        <taxon>Actinomycetota</taxon>
        <taxon>Actinomycetes</taxon>
        <taxon>Streptosporangiales</taxon>
        <taxon>Nocardiopsidaceae</taxon>
        <taxon>Nocardiopsis</taxon>
    </lineage>
</organism>
<feature type="compositionally biased region" description="Polar residues" evidence="1">
    <location>
        <begin position="32"/>
        <end position="42"/>
    </location>
</feature>
<protein>
    <submittedName>
        <fullName evidence="2">Uncharacterized protein</fullName>
    </submittedName>
</protein>
<sequence>MTQAWMSAAERIQGRATAAPPGRGAPRAVWSVTGSDPATRSAGQEARRLVAQRRETHLVWNPLTGEIVQLLPATRRGRIDLGGTHLYEQHVDHGLEGRVCLVVAVVARPDTPFTDGPMRGLEPVLGWLDSWGVARRWNGALLGAPEGPGTPDESSVRAWSRGGHFGQDHVPGSGATGPGHVEPARLLAPSPAVERDTAAEQAGSAFEPATAPNGCRPSAIA</sequence>
<proteinExistence type="predicted"/>
<dbReference type="AlphaFoldDB" id="A0A7Z0J955"/>